<evidence type="ECO:0000256" key="2">
    <source>
        <dbReference type="SAM" id="Phobius"/>
    </source>
</evidence>
<dbReference type="SUPFAM" id="SSF53474">
    <property type="entry name" value="alpha/beta-Hydrolases"/>
    <property type="match status" value="1"/>
</dbReference>
<dbReference type="EMBL" id="JACIDH010000029">
    <property type="protein sequence ID" value="MBB3881079.1"/>
    <property type="molecule type" value="Genomic_DNA"/>
</dbReference>
<organism evidence="4 5">
    <name type="scientific">Sphingomonas pseudosanguinis</name>
    <dbReference type="NCBI Taxonomy" id="413712"/>
    <lineage>
        <taxon>Bacteria</taxon>
        <taxon>Pseudomonadati</taxon>
        <taxon>Pseudomonadota</taxon>
        <taxon>Alphaproteobacteria</taxon>
        <taxon>Sphingomonadales</taxon>
        <taxon>Sphingomonadaceae</taxon>
        <taxon>Sphingomonas</taxon>
    </lineage>
</organism>
<dbReference type="Proteomes" id="UP000538670">
    <property type="component" value="Unassembled WGS sequence"/>
</dbReference>
<dbReference type="AlphaFoldDB" id="A0A7W6AF99"/>
<feature type="region of interest" description="Disordered" evidence="1">
    <location>
        <begin position="239"/>
        <end position="260"/>
    </location>
</feature>
<keyword evidence="2" id="KW-0472">Membrane</keyword>
<name>A0A7W6AF99_9SPHN</name>
<accession>A0A7W6AF99</accession>
<feature type="transmembrane region" description="Helical" evidence="2">
    <location>
        <begin position="15"/>
        <end position="38"/>
    </location>
</feature>
<sequence length="260" mass="27504">MAVLFSHLRRRRRRILAGLIGILILAPAILLFSGSYFARNPVTRFPAQGRPQPILVLSFSGDMGLHYGTGGVIARALSASGIAVTGINSPVLFRVGRTRAEIDAIVADFVRRAAVEAGDRRLVLLGQSYGADILQTGLAQLPADLRARVSAIVLVVPGETVFFRSDPSGLAYLGKPDSMGITTARTIDWAPLTCIYGVAEKDSLCPLLKGGPARVIGLPGGHYLNHDDATLVSRVEAAVRGQPSPVPPARGTGEAPAVRR</sequence>
<evidence type="ECO:0000313" key="4">
    <source>
        <dbReference type="EMBL" id="MBB3881079.1"/>
    </source>
</evidence>
<protein>
    <submittedName>
        <fullName evidence="4">Type IV secretory pathway VirJ component</fullName>
    </submittedName>
</protein>
<reference evidence="4 5" key="1">
    <citation type="submission" date="2020-08" db="EMBL/GenBank/DDBJ databases">
        <title>Genomic Encyclopedia of Type Strains, Phase IV (KMG-IV): sequencing the most valuable type-strain genomes for metagenomic binning, comparative biology and taxonomic classification.</title>
        <authorList>
            <person name="Goeker M."/>
        </authorList>
    </citation>
    <scope>NUCLEOTIDE SEQUENCE [LARGE SCALE GENOMIC DNA]</scope>
    <source>
        <strain evidence="4 5">DSM 19512</strain>
    </source>
</reference>
<proteinExistence type="predicted"/>
<dbReference type="Gene3D" id="3.40.50.1820">
    <property type="entry name" value="alpha/beta hydrolase"/>
    <property type="match status" value="1"/>
</dbReference>
<gene>
    <name evidence="4" type="ORF">GGR48_003533</name>
</gene>
<dbReference type="InterPro" id="IPR029058">
    <property type="entry name" value="AB_hydrolase_fold"/>
</dbReference>
<evidence type="ECO:0000313" key="5">
    <source>
        <dbReference type="Proteomes" id="UP000538670"/>
    </source>
</evidence>
<keyword evidence="2" id="KW-1133">Transmembrane helix</keyword>
<keyword evidence="2" id="KW-0812">Transmembrane</keyword>
<evidence type="ECO:0000259" key="3">
    <source>
        <dbReference type="Pfam" id="PF06057"/>
    </source>
</evidence>
<dbReference type="InterPro" id="IPR010333">
    <property type="entry name" value="VirJ"/>
</dbReference>
<comment type="caution">
    <text evidence="4">The sequence shown here is derived from an EMBL/GenBank/DDBJ whole genome shotgun (WGS) entry which is preliminary data.</text>
</comment>
<evidence type="ECO:0000256" key="1">
    <source>
        <dbReference type="SAM" id="MobiDB-lite"/>
    </source>
</evidence>
<dbReference type="RefSeq" id="WP_183953097.1">
    <property type="nucleotide sequence ID" value="NZ_JACIDH010000029.1"/>
</dbReference>
<feature type="domain" description="Bacterial virulence" evidence="3">
    <location>
        <begin position="55"/>
        <end position="237"/>
    </location>
</feature>
<dbReference type="Pfam" id="PF06057">
    <property type="entry name" value="VirJ"/>
    <property type="match status" value="1"/>
</dbReference>
<keyword evidence="5" id="KW-1185">Reference proteome</keyword>